<organism evidence="2 3">
    <name type="scientific">Rhizophagus clarus</name>
    <dbReference type="NCBI Taxonomy" id="94130"/>
    <lineage>
        <taxon>Eukaryota</taxon>
        <taxon>Fungi</taxon>
        <taxon>Fungi incertae sedis</taxon>
        <taxon>Mucoromycota</taxon>
        <taxon>Glomeromycotina</taxon>
        <taxon>Glomeromycetes</taxon>
        <taxon>Glomerales</taxon>
        <taxon>Glomeraceae</taxon>
        <taxon>Rhizophagus</taxon>
    </lineage>
</organism>
<protein>
    <submittedName>
        <fullName evidence="2">Uncharacterized protein</fullName>
    </submittedName>
</protein>
<evidence type="ECO:0000313" key="3">
    <source>
        <dbReference type="Proteomes" id="UP000615446"/>
    </source>
</evidence>
<reference evidence="2" key="1">
    <citation type="submission" date="2019-10" db="EMBL/GenBank/DDBJ databases">
        <title>Conservation and host-specific expression of non-tandemly repeated heterogenous ribosome RNA gene in arbuscular mycorrhizal fungi.</title>
        <authorList>
            <person name="Maeda T."/>
            <person name="Kobayashi Y."/>
            <person name="Nakagawa T."/>
            <person name="Ezawa T."/>
            <person name="Yamaguchi K."/>
            <person name="Bino T."/>
            <person name="Nishimoto Y."/>
            <person name="Shigenobu S."/>
            <person name="Kawaguchi M."/>
        </authorList>
    </citation>
    <scope>NUCLEOTIDE SEQUENCE</scope>
    <source>
        <strain evidence="2">HR1</strain>
    </source>
</reference>
<sequence length="230" mass="26447">MDHMLENGVVQGNTEDPTDPNYNDSSQAITSIYQKAFSNKTKYAGPLVMGFDIPHISEKLLSDVHFRPLAFKIENLSIMVFSICVSKNPDWNYAMRKNIPLGYIIKDHEFHAWKALLRHAGCTKITPFKKEESEKFFFSFNFVHDQRSRLRQDTLIQLYNCGFLQTTPENHTKQFWNAFQDALDSNICGIDGKGRILSIIADTFSYETCYYAHINDPGGVQMEKLKITSQ</sequence>
<name>A0A8H3LCS1_9GLOM</name>
<dbReference type="EMBL" id="BLAL01000068">
    <property type="protein sequence ID" value="GES83326.1"/>
    <property type="molecule type" value="Genomic_DNA"/>
</dbReference>
<evidence type="ECO:0000256" key="1">
    <source>
        <dbReference type="SAM" id="MobiDB-lite"/>
    </source>
</evidence>
<gene>
    <name evidence="2" type="ORF">RCL2_001048500</name>
</gene>
<accession>A0A8H3LCS1</accession>
<feature type="compositionally biased region" description="Polar residues" evidence="1">
    <location>
        <begin position="10"/>
        <end position="24"/>
    </location>
</feature>
<dbReference type="Proteomes" id="UP000615446">
    <property type="component" value="Unassembled WGS sequence"/>
</dbReference>
<comment type="caution">
    <text evidence="2">The sequence shown here is derived from an EMBL/GenBank/DDBJ whole genome shotgun (WGS) entry which is preliminary data.</text>
</comment>
<feature type="region of interest" description="Disordered" evidence="1">
    <location>
        <begin position="1"/>
        <end position="24"/>
    </location>
</feature>
<evidence type="ECO:0000313" key="2">
    <source>
        <dbReference type="EMBL" id="GES83326.1"/>
    </source>
</evidence>
<proteinExistence type="predicted"/>
<dbReference type="AlphaFoldDB" id="A0A8H3LCS1"/>
<dbReference type="OrthoDB" id="2425356at2759"/>